<keyword evidence="10" id="KW-1185">Reference proteome</keyword>
<keyword evidence="2" id="KW-0677">Repeat</keyword>
<evidence type="ECO:0000256" key="5">
    <source>
        <dbReference type="ARBA" id="ARBA00023125"/>
    </source>
</evidence>
<dbReference type="InterPro" id="IPR036855">
    <property type="entry name" value="Znf_CCCH_sf"/>
</dbReference>
<dbReference type="InterPro" id="IPR041367">
    <property type="entry name" value="Znf-CCCH_4"/>
</dbReference>
<proteinExistence type="predicted"/>
<dbReference type="SMART" id="SM00356">
    <property type="entry name" value="ZnF_C3H1"/>
    <property type="match status" value="2"/>
</dbReference>
<feature type="domain" description="C3H1-type" evidence="8">
    <location>
        <begin position="121"/>
        <end position="149"/>
    </location>
</feature>
<sequence length="285" mass="29568">MSRTEHRGEEAITIAVAASDDGEAIWAAEDEYQSKRARGSQGDPTAGGRSSRSGGKIFFKTKLCGKFRAGTCPYVTTCNFAHGMEELRRPPANWHDLVAGEEHQIPTLSSSANNAGDGERPYKGRRCKKFYTGEGCPYGDSCTFLHDEESKARRASPSPSAAAAVAAGSPPGRLRSRPTGRPGSATSGRPPATAPSAAKLHKYGGGLVEAERRETSTAAAAAPPAAGVSSSKAPAEPPLPPSAASGGTVAAADVYHVGRRSAASGTVEGPGKISRIYGDWIDDNE</sequence>
<evidence type="ECO:0000313" key="10">
    <source>
        <dbReference type="Proteomes" id="UP001189122"/>
    </source>
</evidence>
<dbReference type="PANTHER" id="PTHR12547:SF156">
    <property type="entry name" value="ZINC FINGER CCCH DOMAIN-CONTAINING PROTEIN 12"/>
    <property type="match status" value="1"/>
</dbReference>
<feature type="zinc finger region" description="C3H1-type" evidence="6">
    <location>
        <begin position="121"/>
        <end position="149"/>
    </location>
</feature>
<dbReference type="PANTHER" id="PTHR12547">
    <property type="entry name" value="CCCH ZINC FINGER/TIS11-RELATED"/>
    <property type="match status" value="1"/>
</dbReference>
<dbReference type="InterPro" id="IPR045877">
    <property type="entry name" value="ZFP36-like"/>
</dbReference>
<dbReference type="FunFam" id="4.10.1000.10:FF:000045">
    <property type="entry name" value="Zinc finger, CCCH-type"/>
    <property type="match status" value="1"/>
</dbReference>
<evidence type="ECO:0000256" key="3">
    <source>
        <dbReference type="ARBA" id="ARBA00022771"/>
    </source>
</evidence>
<protein>
    <recommendedName>
        <fullName evidence="8">C3H1-type domain-containing protein</fullName>
    </recommendedName>
</protein>
<dbReference type="EMBL" id="LR743590">
    <property type="protein sequence ID" value="CAA2617528.1"/>
    <property type="molecule type" value="Genomic_DNA"/>
</dbReference>
<dbReference type="InterPro" id="IPR000571">
    <property type="entry name" value="Znf_CCCH"/>
</dbReference>
<dbReference type="FunFam" id="4.10.1000.10:FF:000016">
    <property type="entry name" value="Zinc finger CCCH domain-containing protein"/>
    <property type="match status" value="1"/>
</dbReference>
<dbReference type="Pfam" id="PF18044">
    <property type="entry name" value="zf-CCCH_4"/>
    <property type="match status" value="1"/>
</dbReference>
<feature type="region of interest" description="Disordered" evidence="7">
    <location>
        <begin position="153"/>
        <end position="198"/>
    </location>
</feature>
<feature type="region of interest" description="Disordered" evidence="7">
    <location>
        <begin position="28"/>
        <end position="53"/>
    </location>
</feature>
<evidence type="ECO:0000256" key="4">
    <source>
        <dbReference type="ARBA" id="ARBA00022833"/>
    </source>
</evidence>
<dbReference type="Proteomes" id="UP001189122">
    <property type="component" value="Unassembled WGS sequence"/>
</dbReference>
<evidence type="ECO:0000256" key="2">
    <source>
        <dbReference type="ARBA" id="ARBA00022737"/>
    </source>
</evidence>
<feature type="region of interest" description="Disordered" evidence="7">
    <location>
        <begin position="211"/>
        <end position="248"/>
    </location>
</feature>
<evidence type="ECO:0000259" key="8">
    <source>
        <dbReference type="PROSITE" id="PS50103"/>
    </source>
</evidence>
<keyword evidence="1 6" id="KW-0479">Metal-binding</keyword>
<dbReference type="GO" id="GO:0003677">
    <property type="term" value="F:DNA binding"/>
    <property type="evidence" value="ECO:0007669"/>
    <property type="project" value="UniProtKB-KW"/>
</dbReference>
<feature type="zinc finger region" description="C3H1-type" evidence="6">
    <location>
        <begin position="58"/>
        <end position="85"/>
    </location>
</feature>
<accession>A0A7I8IH67</accession>
<organism evidence="9">
    <name type="scientific">Spirodela intermedia</name>
    <name type="common">Intermediate duckweed</name>
    <dbReference type="NCBI Taxonomy" id="51605"/>
    <lineage>
        <taxon>Eukaryota</taxon>
        <taxon>Viridiplantae</taxon>
        <taxon>Streptophyta</taxon>
        <taxon>Embryophyta</taxon>
        <taxon>Tracheophyta</taxon>
        <taxon>Spermatophyta</taxon>
        <taxon>Magnoliopsida</taxon>
        <taxon>Liliopsida</taxon>
        <taxon>Araceae</taxon>
        <taxon>Lemnoideae</taxon>
        <taxon>Spirodela</taxon>
    </lineage>
</organism>
<dbReference type="AlphaFoldDB" id="A0A7I8IH67"/>
<reference evidence="9 10" key="1">
    <citation type="submission" date="2019-12" db="EMBL/GenBank/DDBJ databases">
        <authorList>
            <person name="Scholz U."/>
            <person name="Mascher M."/>
            <person name="Fiebig A."/>
        </authorList>
    </citation>
    <scope>NUCLEOTIDE SEQUENCE</scope>
</reference>
<dbReference type="Pfam" id="PF00642">
    <property type="entry name" value="zf-CCCH"/>
    <property type="match status" value="1"/>
</dbReference>
<dbReference type="EMBL" id="CACRZD030000003">
    <property type="protein sequence ID" value="CAA6657225.1"/>
    <property type="molecule type" value="Genomic_DNA"/>
</dbReference>
<name>A0A7I8IH67_SPIIN</name>
<dbReference type="SUPFAM" id="SSF90229">
    <property type="entry name" value="CCCH zinc finger"/>
    <property type="match status" value="2"/>
</dbReference>
<dbReference type="GO" id="GO:0003729">
    <property type="term" value="F:mRNA binding"/>
    <property type="evidence" value="ECO:0007669"/>
    <property type="project" value="InterPro"/>
</dbReference>
<keyword evidence="4 6" id="KW-0862">Zinc</keyword>
<feature type="compositionally biased region" description="Low complexity" evidence="7">
    <location>
        <begin position="155"/>
        <end position="173"/>
    </location>
</feature>
<feature type="domain" description="C3H1-type" evidence="8">
    <location>
        <begin position="58"/>
        <end position="85"/>
    </location>
</feature>
<evidence type="ECO:0000256" key="1">
    <source>
        <dbReference type="ARBA" id="ARBA00022723"/>
    </source>
</evidence>
<keyword evidence="3 6" id="KW-0863">Zinc-finger</keyword>
<dbReference type="PROSITE" id="PS50103">
    <property type="entry name" value="ZF_C3H1"/>
    <property type="match status" value="2"/>
</dbReference>
<dbReference type="GO" id="GO:0006355">
    <property type="term" value="P:regulation of DNA-templated transcription"/>
    <property type="evidence" value="ECO:0007669"/>
    <property type="project" value="UniProtKB-ARBA"/>
</dbReference>
<evidence type="ECO:0000256" key="6">
    <source>
        <dbReference type="PROSITE-ProRule" id="PRU00723"/>
    </source>
</evidence>
<gene>
    <name evidence="9" type="ORF">SI7747_03003693</name>
</gene>
<evidence type="ECO:0000313" key="9">
    <source>
        <dbReference type="EMBL" id="CAA2617528.1"/>
    </source>
</evidence>
<keyword evidence="5" id="KW-0238">DNA-binding</keyword>
<dbReference type="Gene3D" id="4.10.1000.10">
    <property type="entry name" value="Zinc finger, CCCH-type"/>
    <property type="match status" value="2"/>
</dbReference>
<feature type="region of interest" description="Disordered" evidence="7">
    <location>
        <begin position="260"/>
        <end position="285"/>
    </location>
</feature>
<evidence type="ECO:0000256" key="7">
    <source>
        <dbReference type="SAM" id="MobiDB-lite"/>
    </source>
</evidence>
<dbReference type="GO" id="GO:0008270">
    <property type="term" value="F:zinc ion binding"/>
    <property type="evidence" value="ECO:0007669"/>
    <property type="project" value="UniProtKB-KW"/>
</dbReference>
<feature type="compositionally biased region" description="Low complexity" evidence="7">
    <location>
        <begin position="218"/>
        <end position="234"/>
    </location>
</feature>